<accession>A0AAE3W8P6</accession>
<feature type="region of interest" description="Disordered" evidence="1">
    <location>
        <begin position="66"/>
        <end position="158"/>
    </location>
</feature>
<reference evidence="2 3" key="1">
    <citation type="submission" date="2023-07" db="EMBL/GenBank/DDBJ databases">
        <title>Sequencing the genomes of 1000 actinobacteria strains.</title>
        <authorList>
            <person name="Klenk H.-P."/>
        </authorList>
    </citation>
    <scope>NUCLEOTIDE SEQUENCE [LARGE SCALE GENOMIC DNA]</scope>
    <source>
        <strain evidence="2 3">DSM 44709</strain>
    </source>
</reference>
<dbReference type="Proteomes" id="UP001240236">
    <property type="component" value="Unassembled WGS sequence"/>
</dbReference>
<comment type="caution">
    <text evidence="2">The sequence shown here is derived from an EMBL/GenBank/DDBJ whole genome shotgun (WGS) entry which is preliminary data.</text>
</comment>
<dbReference type="RefSeq" id="WP_307247990.1">
    <property type="nucleotide sequence ID" value="NZ_JAUSUZ010000001.1"/>
</dbReference>
<sequence>MLVLALAGAGLAACTATPQDRTGEVISIDPKVCINATTGADYCFEQNPVERKVPGLEVGDCVEFAHTPPKKPGGLFHLERMNRCGEEPEEPRTAENSRDDTADPAGQDPAAGDQDPAAGDAAEQDPAAAEQDPAAGDQDPAAGDQAQDGEQPAGQDGQ</sequence>
<proteinExistence type="predicted"/>
<dbReference type="AlphaFoldDB" id="A0AAE3W8P6"/>
<evidence type="ECO:0000313" key="2">
    <source>
        <dbReference type="EMBL" id="MDQ0371315.1"/>
    </source>
</evidence>
<organism evidence="2 3">
    <name type="scientific">Catenuloplanes indicus</name>
    <dbReference type="NCBI Taxonomy" id="137267"/>
    <lineage>
        <taxon>Bacteria</taxon>
        <taxon>Bacillati</taxon>
        <taxon>Actinomycetota</taxon>
        <taxon>Actinomycetes</taxon>
        <taxon>Micromonosporales</taxon>
        <taxon>Micromonosporaceae</taxon>
        <taxon>Catenuloplanes</taxon>
    </lineage>
</organism>
<keyword evidence="3" id="KW-1185">Reference proteome</keyword>
<name>A0AAE3W8P6_9ACTN</name>
<evidence type="ECO:0000256" key="1">
    <source>
        <dbReference type="SAM" id="MobiDB-lite"/>
    </source>
</evidence>
<feature type="compositionally biased region" description="Basic and acidic residues" evidence="1">
    <location>
        <begin position="77"/>
        <end position="101"/>
    </location>
</feature>
<gene>
    <name evidence="2" type="ORF">J2S42_007984</name>
</gene>
<dbReference type="EMBL" id="JAUSUZ010000001">
    <property type="protein sequence ID" value="MDQ0371315.1"/>
    <property type="molecule type" value="Genomic_DNA"/>
</dbReference>
<feature type="compositionally biased region" description="Low complexity" evidence="1">
    <location>
        <begin position="103"/>
        <end position="158"/>
    </location>
</feature>
<evidence type="ECO:0000313" key="3">
    <source>
        <dbReference type="Proteomes" id="UP001240236"/>
    </source>
</evidence>
<protein>
    <submittedName>
        <fullName evidence="2">Uncharacterized protein</fullName>
    </submittedName>
</protein>